<dbReference type="RefSeq" id="WP_173160156.1">
    <property type="nucleotide sequence ID" value="NZ_AP022871.1"/>
</dbReference>
<keyword evidence="6" id="KW-1185">Reference proteome</keyword>
<evidence type="ECO:0000313" key="6">
    <source>
        <dbReference type="Proteomes" id="UP000503011"/>
    </source>
</evidence>
<evidence type="ECO:0000259" key="4">
    <source>
        <dbReference type="Pfam" id="PF13458"/>
    </source>
</evidence>
<sequence length="403" mass="41875">MPPTLNKLRWRAALMTAAVALTAACSSTDGEGSSGADEPFRMLLIAPLSGALADSGAAMRAGFSAAVDVVNANGGVNGRQVELTVKDSRGEATEIASVLNGALASDNPPDFVQPGLTTPEAAAALPLIKQAGLLAGSTAASTSFQSSKEHPLFISPTPINGDSAYAAVEHLAEKGFKSMALVVVDNESGVASIEPYQAAAKQKGITVTGVERVAADIVNATANLDRLRAGNPDVLMLGAFGAHNKPVIDSVRLLDWDVPIWGDNSVAGTNLARLMGDDKLGGITLVAPAYTVADTPVTNGEVFQKAMDAIRAKAGGTLTQALPIYINPYRLVILVKYLAEVAGSTDGEAMYEARTKLKAEDALLYPGASKFWTDPEDNFMDYGPEDYVAVPAGPFVDGLIKQS</sequence>
<feature type="signal peptide" evidence="3">
    <location>
        <begin position="1"/>
        <end position="23"/>
    </location>
</feature>
<dbReference type="Pfam" id="PF13458">
    <property type="entry name" value="Peripla_BP_6"/>
    <property type="match status" value="1"/>
</dbReference>
<evidence type="ECO:0000256" key="3">
    <source>
        <dbReference type="SAM" id="SignalP"/>
    </source>
</evidence>
<evidence type="ECO:0000256" key="2">
    <source>
        <dbReference type="ARBA" id="ARBA00022729"/>
    </source>
</evidence>
<dbReference type="InterPro" id="IPR028081">
    <property type="entry name" value="Leu-bd"/>
</dbReference>
<protein>
    <recommendedName>
        <fullName evidence="4">Leucine-binding protein domain-containing protein</fullName>
    </recommendedName>
</protein>
<dbReference type="InterPro" id="IPR051010">
    <property type="entry name" value="BCAA_transport"/>
</dbReference>
<dbReference type="CDD" id="cd06268">
    <property type="entry name" value="PBP1_ABC_transporter_LIVBP-like"/>
    <property type="match status" value="1"/>
</dbReference>
<name>A0A6F8YR53_9ACTN</name>
<proteinExistence type="inferred from homology"/>
<reference evidence="5 6" key="2">
    <citation type="submission" date="2020-03" db="EMBL/GenBank/DDBJ databases">
        <authorList>
            <person name="Ichikawa N."/>
            <person name="Kimura A."/>
            <person name="Kitahashi Y."/>
            <person name="Uohara A."/>
        </authorList>
    </citation>
    <scope>NUCLEOTIDE SEQUENCE [LARGE SCALE GENOMIC DNA]</scope>
    <source>
        <strain evidence="5 6">NBRC 105367</strain>
    </source>
</reference>
<accession>A0A6F8YR53</accession>
<evidence type="ECO:0000313" key="5">
    <source>
        <dbReference type="EMBL" id="BCB88630.1"/>
    </source>
</evidence>
<organism evidence="5 6">
    <name type="scientific">Phytohabitans suffuscus</name>
    <dbReference type="NCBI Taxonomy" id="624315"/>
    <lineage>
        <taxon>Bacteria</taxon>
        <taxon>Bacillati</taxon>
        <taxon>Actinomycetota</taxon>
        <taxon>Actinomycetes</taxon>
        <taxon>Micromonosporales</taxon>
        <taxon>Micromonosporaceae</taxon>
    </lineage>
</organism>
<feature type="chain" id="PRO_5039181885" description="Leucine-binding protein domain-containing protein" evidence="3">
    <location>
        <begin position="24"/>
        <end position="403"/>
    </location>
</feature>
<keyword evidence="2 3" id="KW-0732">Signal</keyword>
<dbReference type="PROSITE" id="PS51257">
    <property type="entry name" value="PROKAR_LIPOPROTEIN"/>
    <property type="match status" value="1"/>
</dbReference>
<dbReference type="InterPro" id="IPR028082">
    <property type="entry name" value="Peripla_BP_I"/>
</dbReference>
<dbReference type="EMBL" id="AP022871">
    <property type="protein sequence ID" value="BCB88630.1"/>
    <property type="molecule type" value="Genomic_DNA"/>
</dbReference>
<dbReference type="KEGG" id="psuu:Psuf_059430"/>
<reference evidence="5 6" key="1">
    <citation type="submission" date="2020-03" db="EMBL/GenBank/DDBJ databases">
        <title>Whole genome shotgun sequence of Phytohabitans suffuscus NBRC 105367.</title>
        <authorList>
            <person name="Komaki H."/>
            <person name="Tamura T."/>
        </authorList>
    </citation>
    <scope>NUCLEOTIDE SEQUENCE [LARGE SCALE GENOMIC DNA]</scope>
    <source>
        <strain evidence="5 6">NBRC 105367</strain>
    </source>
</reference>
<gene>
    <name evidence="5" type="ORF">Psuf_059430</name>
</gene>
<evidence type="ECO:0000256" key="1">
    <source>
        <dbReference type="ARBA" id="ARBA00010062"/>
    </source>
</evidence>
<feature type="domain" description="Leucine-binding protein" evidence="4">
    <location>
        <begin position="44"/>
        <end position="364"/>
    </location>
</feature>
<dbReference type="SUPFAM" id="SSF53822">
    <property type="entry name" value="Periplasmic binding protein-like I"/>
    <property type="match status" value="1"/>
</dbReference>
<dbReference type="PANTHER" id="PTHR30483:SF6">
    <property type="entry name" value="PERIPLASMIC BINDING PROTEIN OF ABC TRANSPORTER FOR NATURAL AMINO ACIDS"/>
    <property type="match status" value="1"/>
</dbReference>
<comment type="similarity">
    <text evidence="1">Belongs to the leucine-binding protein family.</text>
</comment>
<dbReference type="AlphaFoldDB" id="A0A6F8YR53"/>
<dbReference type="Proteomes" id="UP000503011">
    <property type="component" value="Chromosome"/>
</dbReference>
<dbReference type="Gene3D" id="3.40.50.2300">
    <property type="match status" value="2"/>
</dbReference>
<dbReference type="PANTHER" id="PTHR30483">
    <property type="entry name" value="LEUCINE-SPECIFIC-BINDING PROTEIN"/>
    <property type="match status" value="1"/>
</dbReference>